<proteinExistence type="predicted"/>
<accession>A0A096DPA7</accession>
<evidence type="ECO:0000313" key="4">
    <source>
        <dbReference type="Proteomes" id="UP000029622"/>
    </source>
</evidence>
<organism evidence="3 4">
    <name type="scientific">Caloranaerobacter azorensis H53214</name>
    <dbReference type="NCBI Taxonomy" id="1156417"/>
    <lineage>
        <taxon>Bacteria</taxon>
        <taxon>Bacillati</taxon>
        <taxon>Bacillota</taxon>
        <taxon>Tissierellia</taxon>
        <taxon>Tissierellales</taxon>
        <taxon>Thermohalobacteraceae</taxon>
        <taxon>Caloranaerobacter</taxon>
    </lineage>
</organism>
<dbReference type="PROSITE" id="PS50234">
    <property type="entry name" value="VWFA"/>
    <property type="match status" value="1"/>
</dbReference>
<feature type="domain" description="VWFA" evidence="2">
    <location>
        <begin position="409"/>
        <end position="596"/>
    </location>
</feature>
<dbReference type="InterPro" id="IPR010768">
    <property type="entry name" value="GATase1-like"/>
</dbReference>
<reference evidence="3 4" key="1">
    <citation type="submission" date="2013-12" db="EMBL/GenBank/DDBJ databases">
        <title>Draft genome sequence of Caloranaerobacter sp. H53214.</title>
        <authorList>
            <person name="Jiang L.J."/>
            <person name="Shao Z.Z."/>
            <person name="Long M.N."/>
        </authorList>
    </citation>
    <scope>NUCLEOTIDE SEQUENCE [LARGE SCALE GENOMIC DNA]</scope>
    <source>
        <strain evidence="3 4">H53214</strain>
    </source>
</reference>
<name>A0A096DPA7_9FIRM</name>
<dbReference type="SUPFAM" id="SSF53300">
    <property type="entry name" value="vWA-like"/>
    <property type="match status" value="2"/>
</dbReference>
<dbReference type="Pfam" id="PF07090">
    <property type="entry name" value="GATase1_like"/>
    <property type="match status" value="1"/>
</dbReference>
<dbReference type="InterPro" id="IPR036465">
    <property type="entry name" value="vWFA_dom_sf"/>
</dbReference>
<gene>
    <name evidence="3" type="ORF">Y919_03015</name>
</gene>
<dbReference type="AlphaFoldDB" id="A0A096DPA7"/>
<dbReference type="RefSeq" id="WP_035162292.1">
    <property type="nucleotide sequence ID" value="NZ_AZTB01000008.1"/>
</dbReference>
<dbReference type="STRING" id="1156417.Y919_03015"/>
<dbReference type="InterPro" id="IPR002035">
    <property type="entry name" value="VWF_A"/>
</dbReference>
<dbReference type="EMBL" id="AZTB01000008">
    <property type="protein sequence ID" value="KGG81046.1"/>
    <property type="molecule type" value="Genomic_DNA"/>
</dbReference>
<keyword evidence="1" id="KW-0812">Transmembrane</keyword>
<comment type="caution">
    <text evidence="3">The sequence shown here is derived from an EMBL/GenBank/DDBJ whole genome shotgun (WGS) entry which is preliminary data.</text>
</comment>
<dbReference type="InterPro" id="IPR029062">
    <property type="entry name" value="Class_I_gatase-like"/>
</dbReference>
<sequence length="840" mass="96003">MVIDSEISAVNIFICFFIVVYFFIQFYNNFDMFSKKKFIVWLCIRIAVVLCLICALLNVKWVSTPNATTTVFLVDSSLSVKEYKKEIETYINQQLLNKKARDKIAVITFGREPMVEVPISKNIKEIRLETKPNPLFTNIEKALSFTADYFPPNTNKRIILFTDGRENIGSAYEVIQKLKSQNVNLYIYPLKNKLNTDFQITAINMPHYVYRKAKISAEVVVDATSNGEGIFRLYSCGNKIIERNIKVQKGKNTFLFQVPVQNIGNIKYTGEIEFREDTNPQNNYINVSTMVINEPNILVIGNKEDTKNIENLLDSLYIHKKCYTPLEVPSDIDFLSGFQEIMLVNVNHKHISSELEKSIERCVREQGIGLLVIGGENTFALGGYEDTILEKMLPVRCKMRGNKKQPTTGLVLVIDCSGSMEDESGGVKKIEMAKEAAIKSIEILENEDYVGVLGFSDRLEWIIPFHQLKDKEKIKYDIGKLKAKGGTLILPALTEAERVLEKADVKVKHIILLSDGQGEKEGFQSIISSMKKQNITLSSVAVGQDAEKSLLKKVSQFTGGRNYEVANYYEIPDIFARETYLVTKKYLNNHVFVPRIVSDNNYFKKRDLPELKGYIGTGIKDGADMILQSDKEDPILAIWNYYLGKVIVWTSDLSGKWSSDWIKWSEFQRLWGKIINEALTDYDDRDMKIQISQNSCRVFVYLDSGEEKSELSAQVVLYGSEGMQKKINLKQIRLGEFYGQIVLDRVGGYVLTFHIFHGGNEVKRTVRTVYLDYSPEYDINQCISVDNFLLTSDTNILDKSSNLFDLPIVLLNKSSRSLKHIFIPLALFLFIADIWIRKNY</sequence>
<dbReference type="Proteomes" id="UP000029622">
    <property type="component" value="Unassembled WGS sequence"/>
</dbReference>
<evidence type="ECO:0000256" key="1">
    <source>
        <dbReference type="SAM" id="Phobius"/>
    </source>
</evidence>
<evidence type="ECO:0000259" key="2">
    <source>
        <dbReference type="PROSITE" id="PS50234"/>
    </source>
</evidence>
<keyword evidence="1" id="KW-0472">Membrane</keyword>
<dbReference type="Gene3D" id="3.40.50.880">
    <property type="match status" value="1"/>
</dbReference>
<dbReference type="PANTHER" id="PTHR37947">
    <property type="entry name" value="BLL2462 PROTEIN"/>
    <property type="match status" value="1"/>
</dbReference>
<evidence type="ECO:0000313" key="3">
    <source>
        <dbReference type="EMBL" id="KGG81046.1"/>
    </source>
</evidence>
<dbReference type="CDD" id="cd00198">
    <property type="entry name" value="vWFA"/>
    <property type="match status" value="2"/>
</dbReference>
<keyword evidence="1" id="KW-1133">Transmembrane helix</keyword>
<dbReference type="Pfam" id="PF13519">
    <property type="entry name" value="VWA_2"/>
    <property type="match status" value="1"/>
</dbReference>
<dbReference type="SMART" id="SM00327">
    <property type="entry name" value="VWA"/>
    <property type="match status" value="2"/>
</dbReference>
<dbReference type="PANTHER" id="PTHR37947:SF2">
    <property type="entry name" value="VON WILLEBRAND FACTOR TYPE A"/>
    <property type="match status" value="1"/>
</dbReference>
<feature type="transmembrane region" description="Helical" evidence="1">
    <location>
        <begin position="38"/>
        <end position="59"/>
    </location>
</feature>
<dbReference type="SUPFAM" id="SSF52317">
    <property type="entry name" value="Class I glutamine amidotransferase-like"/>
    <property type="match status" value="1"/>
</dbReference>
<protein>
    <recommendedName>
        <fullName evidence="2">VWFA domain-containing protein</fullName>
    </recommendedName>
</protein>
<dbReference type="Pfam" id="PF00092">
    <property type="entry name" value="VWA"/>
    <property type="match status" value="1"/>
</dbReference>
<dbReference type="Gene3D" id="3.40.50.410">
    <property type="entry name" value="von Willebrand factor, type A domain"/>
    <property type="match status" value="2"/>
</dbReference>
<feature type="transmembrane region" description="Helical" evidence="1">
    <location>
        <begin position="6"/>
        <end position="26"/>
    </location>
</feature>